<feature type="transmembrane region" description="Helical" evidence="1">
    <location>
        <begin position="20"/>
        <end position="41"/>
    </location>
</feature>
<evidence type="ECO:0000313" key="2">
    <source>
        <dbReference type="EMBL" id="RMX62903.1"/>
    </source>
</evidence>
<protein>
    <submittedName>
        <fullName evidence="2">Uncharacterized protein</fullName>
    </submittedName>
</protein>
<evidence type="ECO:0000313" key="3">
    <source>
        <dbReference type="EMBL" id="RQM15583.1"/>
    </source>
</evidence>
<evidence type="ECO:0000313" key="4">
    <source>
        <dbReference type="Proteomes" id="UP000282087"/>
    </source>
</evidence>
<keyword evidence="1" id="KW-0812">Transmembrane</keyword>
<reference evidence="4 5" key="1">
    <citation type="submission" date="2018-06" db="EMBL/GenBank/DDBJ databases">
        <title>Comparative genomics of downy mildews reveals potential adaptations to biotrophy.</title>
        <authorList>
            <person name="Fletcher K."/>
            <person name="Klosterman S.J."/>
            <person name="Derevnina L."/>
            <person name="Martin F."/>
            <person name="Koike S."/>
            <person name="Reyes Chin-Wo S."/>
            <person name="Mou B."/>
            <person name="Michelmore R."/>
        </authorList>
    </citation>
    <scope>NUCLEOTIDE SEQUENCE [LARGE SCALE GENOMIC DNA]</scope>
    <source>
        <strain evidence="3 5">R13</strain>
        <strain evidence="2 4">R14</strain>
    </source>
</reference>
<name>A0A3M6V9Y5_9STRA</name>
<keyword evidence="4" id="KW-1185">Reference proteome</keyword>
<proteinExistence type="predicted"/>
<dbReference type="AlphaFoldDB" id="A0A3M6V9Y5"/>
<evidence type="ECO:0000256" key="1">
    <source>
        <dbReference type="SAM" id="Phobius"/>
    </source>
</evidence>
<dbReference type="EMBL" id="QKXF01000151">
    <property type="protein sequence ID" value="RQM15583.1"/>
    <property type="molecule type" value="Genomic_DNA"/>
</dbReference>
<keyword evidence="1" id="KW-0472">Membrane</keyword>
<dbReference type="Proteomes" id="UP000286097">
    <property type="component" value="Unassembled WGS sequence"/>
</dbReference>
<dbReference type="EMBL" id="QLLG01000483">
    <property type="protein sequence ID" value="RMX62903.1"/>
    <property type="molecule type" value="Genomic_DNA"/>
</dbReference>
<sequence length="60" mass="6849">MYLLLESANVLPKLFNDVLVLPAGILAKLWFVFTWPIVALARIINSDYHYPAFLGLRAFL</sequence>
<dbReference type="Proteomes" id="UP000282087">
    <property type="component" value="Unassembled WGS sequence"/>
</dbReference>
<dbReference type="STRING" id="542832.A0A3M6V9Y5"/>
<evidence type="ECO:0000313" key="5">
    <source>
        <dbReference type="Proteomes" id="UP000286097"/>
    </source>
</evidence>
<accession>A0A3M6V9Y5</accession>
<organism evidence="2 4">
    <name type="scientific">Peronospora effusa</name>
    <dbReference type="NCBI Taxonomy" id="542832"/>
    <lineage>
        <taxon>Eukaryota</taxon>
        <taxon>Sar</taxon>
        <taxon>Stramenopiles</taxon>
        <taxon>Oomycota</taxon>
        <taxon>Peronosporomycetes</taxon>
        <taxon>Peronosporales</taxon>
        <taxon>Peronosporaceae</taxon>
        <taxon>Peronospora</taxon>
    </lineage>
</organism>
<gene>
    <name evidence="3" type="ORF">DD237_007351</name>
    <name evidence="2" type="ORF">DD238_007659</name>
</gene>
<dbReference type="VEuPathDB" id="FungiDB:DD237_007351"/>
<comment type="caution">
    <text evidence="2">The sequence shown here is derived from an EMBL/GenBank/DDBJ whole genome shotgun (WGS) entry which is preliminary data.</text>
</comment>
<keyword evidence="1" id="KW-1133">Transmembrane helix</keyword>